<protein>
    <submittedName>
        <fullName evidence="1">Uncharacterized protein</fullName>
    </submittedName>
</protein>
<accession>A0A508X287</accession>
<gene>
    <name evidence="1" type="ORF">EMEDMD4_510004</name>
</gene>
<dbReference type="AlphaFoldDB" id="A0A508X287"/>
<sequence>MFLGRSDLNMNVIDANKLERDAGGTPRTLFLIPL</sequence>
<reference evidence="1" key="1">
    <citation type="submission" date="2019-06" db="EMBL/GenBank/DDBJ databases">
        <authorList>
            <person name="Le Quere A."/>
            <person name="Colella S."/>
        </authorList>
    </citation>
    <scope>NUCLEOTIDE SEQUENCE</scope>
    <source>
        <strain evidence="1">EmedicaeMD41</strain>
    </source>
</reference>
<proteinExistence type="predicted"/>
<name>A0A508X287_9HYPH</name>
<dbReference type="EMBL" id="CABFNB010000119">
    <property type="protein sequence ID" value="VTZ63627.1"/>
    <property type="molecule type" value="Genomic_DNA"/>
</dbReference>
<organism evidence="1">
    <name type="scientific">Sinorhizobium medicae</name>
    <dbReference type="NCBI Taxonomy" id="110321"/>
    <lineage>
        <taxon>Bacteria</taxon>
        <taxon>Pseudomonadati</taxon>
        <taxon>Pseudomonadota</taxon>
        <taxon>Alphaproteobacteria</taxon>
        <taxon>Hyphomicrobiales</taxon>
        <taxon>Rhizobiaceae</taxon>
        <taxon>Sinorhizobium/Ensifer group</taxon>
        <taxon>Sinorhizobium</taxon>
    </lineage>
</organism>
<evidence type="ECO:0000313" key="1">
    <source>
        <dbReference type="EMBL" id="VTZ63627.1"/>
    </source>
</evidence>
<dbReference type="Proteomes" id="UP000507954">
    <property type="component" value="Unassembled WGS sequence"/>
</dbReference>